<dbReference type="PANTHER" id="PTHR33164:SF57">
    <property type="entry name" value="MARR-FAMILY TRANSCRIPTIONAL REGULATOR"/>
    <property type="match status" value="1"/>
</dbReference>
<keyword evidence="3" id="KW-1185">Reference proteome</keyword>
<proteinExistence type="predicted"/>
<dbReference type="SMART" id="SM00347">
    <property type="entry name" value="HTH_MARR"/>
    <property type="match status" value="1"/>
</dbReference>
<evidence type="ECO:0000259" key="1">
    <source>
        <dbReference type="SMART" id="SM00347"/>
    </source>
</evidence>
<dbReference type="Proteomes" id="UP000295345">
    <property type="component" value="Unassembled WGS sequence"/>
</dbReference>
<gene>
    <name evidence="2" type="ORF">E1283_21400</name>
</gene>
<dbReference type="InterPro" id="IPR036390">
    <property type="entry name" value="WH_DNA-bd_sf"/>
</dbReference>
<dbReference type="AlphaFoldDB" id="A0A4R4T6G5"/>
<accession>A0A4R4T6G5</accession>
<dbReference type="GO" id="GO:0003700">
    <property type="term" value="F:DNA-binding transcription factor activity"/>
    <property type="evidence" value="ECO:0007669"/>
    <property type="project" value="InterPro"/>
</dbReference>
<dbReference type="Pfam" id="PF12802">
    <property type="entry name" value="MarR_2"/>
    <property type="match status" value="1"/>
</dbReference>
<feature type="non-terminal residue" evidence="2">
    <location>
        <position position="1"/>
    </location>
</feature>
<dbReference type="InterPro" id="IPR036388">
    <property type="entry name" value="WH-like_DNA-bd_sf"/>
</dbReference>
<organism evidence="2 3">
    <name type="scientific">Streptomyces hainanensis</name>
    <dbReference type="NCBI Taxonomy" id="402648"/>
    <lineage>
        <taxon>Bacteria</taxon>
        <taxon>Bacillati</taxon>
        <taxon>Actinomycetota</taxon>
        <taxon>Actinomycetes</taxon>
        <taxon>Kitasatosporales</taxon>
        <taxon>Streptomycetaceae</taxon>
        <taxon>Streptomyces</taxon>
    </lineage>
</organism>
<dbReference type="RefSeq" id="WP_132819735.1">
    <property type="nucleotide sequence ID" value="NZ_SMKI01000241.1"/>
</dbReference>
<dbReference type="SUPFAM" id="SSF46785">
    <property type="entry name" value="Winged helix' DNA-binding domain"/>
    <property type="match status" value="1"/>
</dbReference>
<dbReference type="EMBL" id="SMKI01000241">
    <property type="protein sequence ID" value="TDC72550.1"/>
    <property type="molecule type" value="Genomic_DNA"/>
</dbReference>
<sequence>SRAELAGAGPALFRLVRFWSRRWATASVGEPSDDTPLIQDVQVLEAVDAAARHGEVSVTDVALQLGLDRSGASRLIAAAVDHGYLTRSASGRDARRVTLDVTPAGADVLTGAHAFQEEVFARLTAGWDPAEAAGLARGLRRLADETRPD</sequence>
<name>A0A4R4T6G5_9ACTN</name>
<dbReference type="InterPro" id="IPR000835">
    <property type="entry name" value="HTH_MarR-typ"/>
</dbReference>
<dbReference type="GO" id="GO:0006950">
    <property type="term" value="P:response to stress"/>
    <property type="evidence" value="ECO:0007669"/>
    <property type="project" value="TreeGrafter"/>
</dbReference>
<feature type="domain" description="HTH marR-type" evidence="1">
    <location>
        <begin position="32"/>
        <end position="132"/>
    </location>
</feature>
<protein>
    <submittedName>
        <fullName evidence="2">MarR family transcriptional regulator</fullName>
    </submittedName>
</protein>
<evidence type="ECO:0000313" key="2">
    <source>
        <dbReference type="EMBL" id="TDC72550.1"/>
    </source>
</evidence>
<dbReference type="Gene3D" id="1.10.10.10">
    <property type="entry name" value="Winged helix-like DNA-binding domain superfamily/Winged helix DNA-binding domain"/>
    <property type="match status" value="1"/>
</dbReference>
<dbReference type="PANTHER" id="PTHR33164">
    <property type="entry name" value="TRANSCRIPTIONAL REGULATOR, MARR FAMILY"/>
    <property type="match status" value="1"/>
</dbReference>
<dbReference type="InterPro" id="IPR039422">
    <property type="entry name" value="MarR/SlyA-like"/>
</dbReference>
<evidence type="ECO:0000313" key="3">
    <source>
        <dbReference type="Proteomes" id="UP000295345"/>
    </source>
</evidence>
<dbReference type="OrthoDB" id="7774677at2"/>
<reference evidence="2 3" key="1">
    <citation type="submission" date="2019-03" db="EMBL/GenBank/DDBJ databases">
        <title>Draft genome sequences of novel Actinobacteria.</title>
        <authorList>
            <person name="Sahin N."/>
            <person name="Ay H."/>
            <person name="Saygin H."/>
        </authorList>
    </citation>
    <scope>NUCLEOTIDE SEQUENCE [LARGE SCALE GENOMIC DNA]</scope>
    <source>
        <strain evidence="2 3">DSM 41900</strain>
    </source>
</reference>
<comment type="caution">
    <text evidence="2">The sequence shown here is derived from an EMBL/GenBank/DDBJ whole genome shotgun (WGS) entry which is preliminary data.</text>
</comment>